<dbReference type="InterPro" id="IPR035965">
    <property type="entry name" value="PAS-like_dom_sf"/>
</dbReference>
<dbReference type="STRING" id="112901.SAMN04488500_12392"/>
<dbReference type="OrthoDB" id="9765164at2"/>
<keyword evidence="1" id="KW-0547">Nucleotide-binding</keyword>
<dbReference type="Proteomes" id="UP000192738">
    <property type="component" value="Unassembled WGS sequence"/>
</dbReference>
<dbReference type="Pfam" id="PF00158">
    <property type="entry name" value="Sigma54_activat"/>
    <property type="match status" value="1"/>
</dbReference>
<evidence type="ECO:0000313" key="4">
    <source>
        <dbReference type="EMBL" id="SMD08142.1"/>
    </source>
</evidence>
<dbReference type="NCBIfam" id="TIGR00229">
    <property type="entry name" value="sensory_box"/>
    <property type="match status" value="1"/>
</dbReference>
<dbReference type="InterPro" id="IPR002078">
    <property type="entry name" value="Sigma_54_int"/>
</dbReference>
<dbReference type="SUPFAM" id="SSF55785">
    <property type="entry name" value="PYP-like sensor domain (PAS domain)"/>
    <property type="match status" value="1"/>
</dbReference>
<dbReference type="RefSeq" id="WP_084577819.1">
    <property type="nucleotide sequence ID" value="NZ_CP155572.1"/>
</dbReference>
<dbReference type="EMBL" id="FWXI01000023">
    <property type="protein sequence ID" value="SMD08142.1"/>
    <property type="molecule type" value="Genomic_DNA"/>
</dbReference>
<dbReference type="GO" id="GO:0006355">
    <property type="term" value="P:regulation of DNA-templated transcription"/>
    <property type="evidence" value="ECO:0007669"/>
    <property type="project" value="InterPro"/>
</dbReference>
<proteinExistence type="predicted"/>
<protein>
    <submittedName>
        <fullName evidence="4">Arginine utilization regulatory protein</fullName>
    </submittedName>
</protein>
<organism evidence="4 5">
    <name type="scientific">Sporomusa malonica</name>
    <dbReference type="NCBI Taxonomy" id="112901"/>
    <lineage>
        <taxon>Bacteria</taxon>
        <taxon>Bacillati</taxon>
        <taxon>Bacillota</taxon>
        <taxon>Negativicutes</taxon>
        <taxon>Selenomonadales</taxon>
        <taxon>Sporomusaceae</taxon>
        <taxon>Sporomusa</taxon>
    </lineage>
</organism>
<dbReference type="InterPro" id="IPR027417">
    <property type="entry name" value="P-loop_NTPase"/>
</dbReference>
<evidence type="ECO:0000256" key="1">
    <source>
        <dbReference type="ARBA" id="ARBA00022741"/>
    </source>
</evidence>
<dbReference type="Gene3D" id="3.40.50.300">
    <property type="entry name" value="P-loop containing nucleotide triphosphate hydrolases"/>
    <property type="match status" value="1"/>
</dbReference>
<feature type="domain" description="Sigma-54 factor interaction" evidence="3">
    <location>
        <begin position="137"/>
        <end position="369"/>
    </location>
</feature>
<dbReference type="InterPro" id="IPR003593">
    <property type="entry name" value="AAA+_ATPase"/>
</dbReference>
<evidence type="ECO:0000313" key="5">
    <source>
        <dbReference type="Proteomes" id="UP000192738"/>
    </source>
</evidence>
<name>A0A1W2EFD9_9FIRM</name>
<dbReference type="CDD" id="cd00009">
    <property type="entry name" value="AAA"/>
    <property type="match status" value="1"/>
</dbReference>
<gene>
    <name evidence="4" type="ORF">SAMN04488500_12392</name>
</gene>
<dbReference type="AlphaFoldDB" id="A0A1W2EFD9"/>
<dbReference type="PROSITE" id="PS50045">
    <property type="entry name" value="SIGMA54_INTERACT_4"/>
    <property type="match status" value="1"/>
</dbReference>
<dbReference type="PANTHER" id="PTHR32071:SF38">
    <property type="entry name" value="PSP OPERON TRANSCRIPTIONAL ACTIVATOR"/>
    <property type="match status" value="1"/>
</dbReference>
<keyword evidence="2" id="KW-0067">ATP-binding</keyword>
<dbReference type="SMART" id="SM00382">
    <property type="entry name" value="AAA"/>
    <property type="match status" value="1"/>
</dbReference>
<dbReference type="GO" id="GO:0005524">
    <property type="term" value="F:ATP binding"/>
    <property type="evidence" value="ECO:0007669"/>
    <property type="project" value="UniProtKB-KW"/>
</dbReference>
<dbReference type="SUPFAM" id="SSF52540">
    <property type="entry name" value="P-loop containing nucleoside triphosphate hydrolases"/>
    <property type="match status" value="1"/>
</dbReference>
<dbReference type="Pfam" id="PF13426">
    <property type="entry name" value="PAS_9"/>
    <property type="match status" value="1"/>
</dbReference>
<dbReference type="InterPro" id="IPR000014">
    <property type="entry name" value="PAS"/>
</dbReference>
<sequence>MGIEKEALYKVILDNMPEGINVIDSEGCIVYANKASAKYAHAADPADMFGKPITRYYSKAAVLEVISTRKSMNDVKITHANGRTFIVNAFPVYFEEVFFGGVASFRDITEIEELSKKMESLELELALSQGTDIFDIFIGKSCSLKGAIDKAQRSIAAIGGPRHSIILGETGTGKTMLAKAMYYFAKKIKVIKPDAPFIEVNCAQFTNPDIAVMEVFGTEKGAYTGATDKPGLVELANKGVLFLDEAHALVQHQTMLLKLIESGTIRRIGGRTERELDLIIIAASSKNLKKEFLPELYQRIAQYQIDIPPLRERSDAERESMLNYFAGQYILRAKERNNVELQIVFTSQAKEILLHGEYERNIRQFRDVIFASIDAAAPLVSNLPYDSKNMIKVLVLAVHIPLTMLESDSWKAEPQPEPDTDGLIDLKIKELHKNGLGPRKIASEMQKQGYSIEYYQVAYKLKKIRYES</sequence>
<reference evidence="4 5" key="1">
    <citation type="submission" date="2017-04" db="EMBL/GenBank/DDBJ databases">
        <authorList>
            <person name="Afonso C.L."/>
            <person name="Miller P.J."/>
            <person name="Scott M.A."/>
            <person name="Spackman E."/>
            <person name="Goraichik I."/>
            <person name="Dimitrov K.M."/>
            <person name="Suarez D.L."/>
            <person name="Swayne D.E."/>
        </authorList>
    </citation>
    <scope>NUCLEOTIDE SEQUENCE [LARGE SCALE GENOMIC DNA]</scope>
    <source>
        <strain evidence="4 5">DSM 5090</strain>
    </source>
</reference>
<dbReference type="Gene3D" id="3.30.450.20">
    <property type="entry name" value="PAS domain"/>
    <property type="match status" value="1"/>
</dbReference>
<dbReference type="PANTHER" id="PTHR32071">
    <property type="entry name" value="TRANSCRIPTIONAL REGULATORY PROTEIN"/>
    <property type="match status" value="1"/>
</dbReference>
<dbReference type="SMART" id="SM00091">
    <property type="entry name" value="PAS"/>
    <property type="match status" value="1"/>
</dbReference>
<evidence type="ECO:0000259" key="3">
    <source>
        <dbReference type="PROSITE" id="PS50045"/>
    </source>
</evidence>
<keyword evidence="5" id="KW-1185">Reference proteome</keyword>
<dbReference type="CDD" id="cd00130">
    <property type="entry name" value="PAS"/>
    <property type="match status" value="1"/>
</dbReference>
<accession>A0A1W2EFD9</accession>
<evidence type="ECO:0000256" key="2">
    <source>
        <dbReference type="ARBA" id="ARBA00022840"/>
    </source>
</evidence>